<dbReference type="AlphaFoldDB" id="A0A1T4Z4R4"/>
<dbReference type="Gene3D" id="3.40.50.1820">
    <property type="entry name" value="alpha/beta hydrolase"/>
    <property type="match status" value="1"/>
</dbReference>
<keyword evidence="1" id="KW-0808">Transferase</keyword>
<dbReference type="Gene3D" id="2.120.10.30">
    <property type="entry name" value="TolB, C-terminal domain"/>
    <property type="match status" value="1"/>
</dbReference>
<dbReference type="STRING" id="48467.SAMN02745166_04963"/>
<evidence type="ECO:0000313" key="2">
    <source>
        <dbReference type="Proteomes" id="UP000190774"/>
    </source>
</evidence>
<dbReference type="GO" id="GO:0008374">
    <property type="term" value="F:O-acyltransferase activity"/>
    <property type="evidence" value="ECO:0007669"/>
    <property type="project" value="InterPro"/>
</dbReference>
<name>A0A1T4Z4R4_9BACT</name>
<dbReference type="Pfam" id="PF02450">
    <property type="entry name" value="LCAT"/>
    <property type="match status" value="1"/>
</dbReference>
<dbReference type="SUPFAM" id="SSF63829">
    <property type="entry name" value="Calcium-dependent phosphotriesterase"/>
    <property type="match status" value="1"/>
</dbReference>
<keyword evidence="2" id="KW-1185">Reference proteome</keyword>
<dbReference type="EMBL" id="FUYE01000028">
    <property type="protein sequence ID" value="SKB08561.1"/>
    <property type="molecule type" value="Genomic_DNA"/>
</dbReference>
<dbReference type="InterPro" id="IPR003386">
    <property type="entry name" value="LACT/PDAT_acylTrfase"/>
</dbReference>
<keyword evidence="1" id="KW-0012">Acyltransferase</keyword>
<sequence length="1036" mass="115122">MNQLLVLYLLGISAVLQFQKIYAEDAPQKNEYIYVIYSRETLIERFNKDGKSDVFANAASLLGHNEEGYRDGLSGISVDLDGNVFVTTSGNAVLKFTPEGKGANFLTPANGGQSPAFDSLNNLYLRSPDYRTIIKLEPDGNRTTVVNLNAPPFVEDDELHDIMVDRQDRLHFTVHKSVNYGYSNEEREIYILDNGSLSQFFPEKVIQPVGMARDSKQNLYVANGIIAYNEQDELSLLLAKLMKFNDLGQGGVFSSRWRFDWEPQSDCPVGIVVDKEDNIYVMGGLSKNITKFSPDGSHSAWADSAISRPIYDPTEWLEDISMAIGPGYETPVIFIPGIAGSMLTGAGEDGSYGTGNGEYLWPSLDALDIRALNLRTGANDVKAVGLIREYDPVDVGVGTEIVYGPFIDFMTDTRQGYHFFDLDENPNRMTSSFQTATSGMASIPSFFPFPYDWRRSNSVHTSDLRQYIQNIRQLHGGAKVNVVAHSMGGLLLRRYILDYGADDIENVVTVGSPFWGAPVAIYRMLEGDLYGHTIVDWWNNDSIKATLPTFQSFHELLPSSLYMEKAERPMFLEVGWDLDNDRNSFEDYSMEDFRSMIDREASPDTPSVNNLAFHSFQGGKQDDWSSDTNDIKFLHIYGDRPQRDTTVAVAVTTEYRGDLGRQAPYPKFFEIKGRGDKVVPYLSARRPDSYCAPNTTYQAITTSDLSEHTEMMRNPVVLNMIVDFLEDGQLSTSAAPALAAQTTGPSTGWLTVSVRGSNYVRITDASGNTNAKLNSSAARKVPGVDIRYGGNQAWVDIEFPDHLTLFVESDQLVTEMELVITYYDSSGVAINLSRYRFQPNMHPWKLSLTSTQVPDLRVDHNNSASYEPTELITPTQSASGAHIDITPPTVSLDMSLVGGSLLISVTGSDGSQPAPIVYYSLGSDPVQTYTVPLVLPISETRQLRVFAEDEMGNTSGLIETALHPRLSPHRAANGTITLTWPMAMAYILEVSDSLEEESWTRSSTSITRSGFMESTSFLTEGSQLNFFRLRSQLISK</sequence>
<proteinExistence type="predicted"/>
<dbReference type="RefSeq" id="WP_078816073.1">
    <property type="nucleotide sequence ID" value="NZ_FUYE01000028.1"/>
</dbReference>
<dbReference type="PANTHER" id="PTHR11440">
    <property type="entry name" value="LECITHIN-CHOLESTEROL ACYLTRANSFERASE-RELATED"/>
    <property type="match status" value="1"/>
</dbReference>
<gene>
    <name evidence="1" type="ORF">SAMN02745166_04963</name>
</gene>
<organism evidence="1 2">
    <name type="scientific">Prosthecobacter debontii</name>
    <dbReference type="NCBI Taxonomy" id="48467"/>
    <lineage>
        <taxon>Bacteria</taxon>
        <taxon>Pseudomonadati</taxon>
        <taxon>Verrucomicrobiota</taxon>
        <taxon>Verrucomicrobiia</taxon>
        <taxon>Verrucomicrobiales</taxon>
        <taxon>Verrucomicrobiaceae</taxon>
        <taxon>Prosthecobacter</taxon>
    </lineage>
</organism>
<dbReference type="GO" id="GO:0006629">
    <property type="term" value="P:lipid metabolic process"/>
    <property type="evidence" value="ECO:0007669"/>
    <property type="project" value="InterPro"/>
</dbReference>
<evidence type="ECO:0000313" key="1">
    <source>
        <dbReference type="EMBL" id="SKB08561.1"/>
    </source>
</evidence>
<dbReference type="SUPFAM" id="SSF53474">
    <property type="entry name" value="alpha/beta-Hydrolases"/>
    <property type="match status" value="1"/>
</dbReference>
<dbReference type="InterPro" id="IPR029058">
    <property type="entry name" value="AB_hydrolase_fold"/>
</dbReference>
<protein>
    <submittedName>
        <fullName evidence="1">Lecithin:cholesterol acyltransferase</fullName>
    </submittedName>
</protein>
<dbReference type="InterPro" id="IPR011042">
    <property type="entry name" value="6-blade_b-propeller_TolB-like"/>
</dbReference>
<accession>A0A1T4Z4R4</accession>
<dbReference type="Proteomes" id="UP000190774">
    <property type="component" value="Unassembled WGS sequence"/>
</dbReference>
<dbReference type="OrthoDB" id="556502at2"/>
<reference evidence="2" key="1">
    <citation type="submission" date="2017-02" db="EMBL/GenBank/DDBJ databases">
        <authorList>
            <person name="Varghese N."/>
            <person name="Submissions S."/>
        </authorList>
    </citation>
    <scope>NUCLEOTIDE SEQUENCE [LARGE SCALE GENOMIC DNA]</scope>
    <source>
        <strain evidence="2">ATCC 700200</strain>
    </source>
</reference>